<gene>
    <name evidence="2" type="ORF">PSU93_03985</name>
</gene>
<evidence type="ECO:0000256" key="1">
    <source>
        <dbReference type="SAM" id="Phobius"/>
    </source>
</evidence>
<name>A0AA43Q3Y7_9GAMM</name>
<keyword evidence="1" id="KW-1133">Transmembrane helix</keyword>
<keyword evidence="1" id="KW-0472">Membrane</keyword>
<reference evidence="2" key="1">
    <citation type="submission" date="2023-01" db="EMBL/GenBank/DDBJ databases">
        <title>Biogeochemical cycle of methane in antarctic sediments.</title>
        <authorList>
            <person name="Roldan D.M."/>
            <person name="Menes R.J."/>
        </authorList>
    </citation>
    <scope>NUCLEOTIDE SEQUENCE [LARGE SCALE GENOMIC DNA]</scope>
    <source>
        <strain evidence="2">K-2018 MAG008</strain>
    </source>
</reference>
<protein>
    <submittedName>
        <fullName evidence="2">Uncharacterized protein</fullName>
    </submittedName>
</protein>
<dbReference type="AlphaFoldDB" id="A0AA43Q3Y7"/>
<evidence type="ECO:0000313" key="2">
    <source>
        <dbReference type="EMBL" id="MDI1230295.1"/>
    </source>
</evidence>
<keyword evidence="3" id="KW-1185">Reference proteome</keyword>
<keyword evidence="1" id="KW-0812">Transmembrane</keyword>
<comment type="caution">
    <text evidence="2">The sequence shown here is derived from an EMBL/GenBank/DDBJ whole genome shotgun (WGS) entry which is preliminary data.</text>
</comment>
<dbReference type="EMBL" id="JAQSDF010000007">
    <property type="protein sequence ID" value="MDI1230295.1"/>
    <property type="molecule type" value="Genomic_DNA"/>
</dbReference>
<evidence type="ECO:0000313" key="3">
    <source>
        <dbReference type="Proteomes" id="UP001160519"/>
    </source>
</evidence>
<organism evidence="2 3">
    <name type="scientific">Candidatus Methylobacter titanis</name>
    <dbReference type="NCBI Taxonomy" id="3053457"/>
    <lineage>
        <taxon>Bacteria</taxon>
        <taxon>Pseudomonadati</taxon>
        <taxon>Pseudomonadota</taxon>
        <taxon>Gammaproteobacteria</taxon>
        <taxon>Methylococcales</taxon>
        <taxon>Methylococcaceae</taxon>
        <taxon>Methylobacter</taxon>
    </lineage>
</organism>
<dbReference type="Proteomes" id="UP001160519">
    <property type="component" value="Unassembled WGS sequence"/>
</dbReference>
<feature type="transmembrane region" description="Helical" evidence="1">
    <location>
        <begin position="12"/>
        <end position="36"/>
    </location>
</feature>
<sequence length="41" mass="4645">MMNHTNDWMNGAMGAGMWIWTLIGVLLLVLLVVLTIKQCKK</sequence>
<proteinExistence type="predicted"/>
<accession>A0AA43Q3Y7</accession>